<accession>C2FVW9</accession>
<dbReference type="AlphaFoldDB" id="C2FVW9"/>
<evidence type="ECO:0000313" key="2">
    <source>
        <dbReference type="Proteomes" id="UP000006241"/>
    </source>
</evidence>
<organism evidence="1 2">
    <name type="scientific">Sphingobacterium spiritivorum ATCC 33300</name>
    <dbReference type="NCBI Taxonomy" id="525372"/>
    <lineage>
        <taxon>Bacteria</taxon>
        <taxon>Pseudomonadati</taxon>
        <taxon>Bacteroidota</taxon>
        <taxon>Sphingobacteriia</taxon>
        <taxon>Sphingobacteriales</taxon>
        <taxon>Sphingobacteriaceae</taxon>
        <taxon>Sphingobacterium</taxon>
    </lineage>
</organism>
<name>C2FVW9_SPHSI</name>
<dbReference type="Proteomes" id="UP000006241">
    <property type="component" value="Unassembled WGS sequence"/>
</dbReference>
<proteinExistence type="predicted"/>
<dbReference type="HOGENOM" id="CLU_3222220_0_0_10"/>
<reference evidence="1 2" key="1">
    <citation type="submission" date="2009-01" db="EMBL/GenBank/DDBJ databases">
        <authorList>
            <person name="Qin X."/>
            <person name="Bachman B."/>
            <person name="Battles P."/>
            <person name="Bell A."/>
            <person name="Bess C."/>
            <person name="Bickham C."/>
            <person name="Chaboub L."/>
            <person name="Chen D."/>
            <person name="Coyle M."/>
            <person name="Deiros D.R."/>
            <person name="Dinh H."/>
            <person name="Forbes L."/>
            <person name="Fowler G."/>
            <person name="Francisco L."/>
            <person name="Fu Q."/>
            <person name="Gubbala S."/>
            <person name="Hale W."/>
            <person name="Han Y."/>
            <person name="Hemphill L."/>
            <person name="Highlander S.K."/>
            <person name="Hirani K."/>
            <person name="Hogues M."/>
            <person name="Jackson L."/>
            <person name="Jakkamsetti A."/>
            <person name="Javaid M."/>
            <person name="Jiang H."/>
            <person name="Korchina V."/>
            <person name="Kovar C."/>
            <person name="Lara F."/>
            <person name="Lee S."/>
            <person name="Mata R."/>
            <person name="Mathew T."/>
            <person name="Moen C."/>
            <person name="Morales K."/>
            <person name="Munidasa M."/>
            <person name="Nazareth L."/>
            <person name="Ngo R."/>
            <person name="Nguyen L."/>
            <person name="Okwuonu G."/>
            <person name="Ongeri F."/>
            <person name="Patil S."/>
            <person name="Petrosino J."/>
            <person name="Pham C."/>
            <person name="Pham P."/>
            <person name="Pu L.-L."/>
            <person name="Puazo M."/>
            <person name="Raj R."/>
            <person name="Reid J."/>
            <person name="Rouhana J."/>
            <person name="Saada N."/>
            <person name="Shang Y."/>
            <person name="Simmons D."/>
            <person name="Thornton R."/>
            <person name="Warren J."/>
            <person name="Weissenberger G."/>
            <person name="Zhang J."/>
            <person name="Zhang L."/>
            <person name="Zhou C."/>
            <person name="Zhu D."/>
            <person name="Muzny D."/>
            <person name="Worley K."/>
            <person name="Gibbs R."/>
        </authorList>
    </citation>
    <scope>NUCLEOTIDE SEQUENCE [LARGE SCALE GENOMIC DNA]</scope>
    <source>
        <strain evidence="1 2">ATCC 33300</strain>
    </source>
</reference>
<gene>
    <name evidence="1" type="ORF">HMPREF0765_1475</name>
</gene>
<dbReference type="EMBL" id="ACHB01000034">
    <property type="protein sequence ID" value="EEI92961.1"/>
    <property type="molecule type" value="Genomic_DNA"/>
</dbReference>
<protein>
    <submittedName>
        <fullName evidence="1">Uncharacterized protein</fullName>
    </submittedName>
</protein>
<comment type="caution">
    <text evidence="1">The sequence shown here is derived from an EMBL/GenBank/DDBJ whole genome shotgun (WGS) entry which is preliminary data.</text>
</comment>
<evidence type="ECO:0000313" key="1">
    <source>
        <dbReference type="EMBL" id="EEI92961.1"/>
    </source>
</evidence>
<sequence length="44" mass="4886">MRDSFKGLLPLIIPEGVADYFEMTHYSKDSGSSGILLLKKSIVQ</sequence>